<accession>A0AA39UGJ9</accession>
<dbReference type="InterPro" id="IPR013087">
    <property type="entry name" value="Znf_C2H2_type"/>
</dbReference>
<feature type="region of interest" description="Disordered" evidence="1">
    <location>
        <begin position="110"/>
        <end position="196"/>
    </location>
</feature>
<dbReference type="AlphaFoldDB" id="A0AA39UGJ9"/>
<dbReference type="Gene3D" id="3.30.160.60">
    <property type="entry name" value="Classic Zinc Finger"/>
    <property type="match status" value="1"/>
</dbReference>
<dbReference type="SMART" id="SM00355">
    <property type="entry name" value="ZnF_C2H2"/>
    <property type="match status" value="2"/>
</dbReference>
<gene>
    <name evidence="3" type="ORF">IW261DRAFT_354858</name>
</gene>
<feature type="compositionally biased region" description="Basic and acidic residues" evidence="1">
    <location>
        <begin position="164"/>
        <end position="175"/>
    </location>
</feature>
<name>A0AA39UGJ9_9AGAR</name>
<dbReference type="Proteomes" id="UP001175227">
    <property type="component" value="Unassembled WGS sequence"/>
</dbReference>
<evidence type="ECO:0000259" key="2">
    <source>
        <dbReference type="PROSITE" id="PS00028"/>
    </source>
</evidence>
<proteinExistence type="predicted"/>
<reference evidence="3" key="1">
    <citation type="submission" date="2023-06" db="EMBL/GenBank/DDBJ databases">
        <authorList>
            <consortium name="Lawrence Berkeley National Laboratory"/>
            <person name="Ahrendt S."/>
            <person name="Sahu N."/>
            <person name="Indic B."/>
            <person name="Wong-Bajracharya J."/>
            <person name="Merenyi Z."/>
            <person name="Ke H.-M."/>
            <person name="Monk M."/>
            <person name="Kocsube S."/>
            <person name="Drula E."/>
            <person name="Lipzen A."/>
            <person name="Balint B."/>
            <person name="Henrissat B."/>
            <person name="Andreopoulos B."/>
            <person name="Martin F.M."/>
            <person name="Harder C.B."/>
            <person name="Rigling D."/>
            <person name="Ford K.L."/>
            <person name="Foster G.D."/>
            <person name="Pangilinan J."/>
            <person name="Papanicolaou A."/>
            <person name="Barry K."/>
            <person name="LaButti K."/>
            <person name="Viragh M."/>
            <person name="Koriabine M."/>
            <person name="Yan M."/>
            <person name="Riley R."/>
            <person name="Champramary S."/>
            <person name="Plett K.L."/>
            <person name="Tsai I.J."/>
            <person name="Slot J."/>
            <person name="Sipos G."/>
            <person name="Plett J."/>
            <person name="Nagy L.G."/>
            <person name="Grigoriev I.V."/>
        </authorList>
    </citation>
    <scope>NUCLEOTIDE SEQUENCE</scope>
    <source>
        <strain evidence="3">ICMP 16352</strain>
    </source>
</reference>
<evidence type="ECO:0000313" key="3">
    <source>
        <dbReference type="EMBL" id="KAK0488517.1"/>
    </source>
</evidence>
<comment type="caution">
    <text evidence="3">The sequence shown here is derived from an EMBL/GenBank/DDBJ whole genome shotgun (WGS) entry which is preliminary data.</text>
</comment>
<protein>
    <recommendedName>
        <fullName evidence="2">C2H2-type domain-containing protein</fullName>
    </recommendedName>
</protein>
<dbReference type="EMBL" id="JAUEPR010000002">
    <property type="protein sequence ID" value="KAK0488517.1"/>
    <property type="molecule type" value="Genomic_DNA"/>
</dbReference>
<keyword evidence="4" id="KW-1185">Reference proteome</keyword>
<sequence>MMKLFHPRIACGLHGCKERVSGRNKLFRHILTVHTKGEMLPCCAKLSSKIRLIRHLLHHHCRRNVFQCTKCTWGANTKKVLRRHLKTYHANSTSLSSVVTKSTAEPVSYSATSSASESGMEVPTGASLQQPDVVKPPATLSHDEPMTSPNHYSFTPSALTRTTYEARMEGEEREPPSSQYTPPTLPPATESSTISTLPPVTPVYFHLNELSSSSNTPSYDPDVYLDGIYSRSPSRNIPAGTEHPLWAPSSESSFITFPQSNPYPHYPQMTEQQHFDANPAQSPDGTFGAVLPQVDGGEIMSPPYNFWSSDSALSSSGVYQLDPSPDTVAYTSSSNVLDNVTNSQSFGYQYAPQYVDSVPRGLSFTPFTNGLDNYHQAQEATLQLYYQYEENNTPRQATVNGLFVADDQEAWDGASTNAGANW</sequence>
<feature type="domain" description="C2H2-type" evidence="2">
    <location>
        <begin position="11"/>
        <end position="34"/>
    </location>
</feature>
<evidence type="ECO:0000313" key="4">
    <source>
        <dbReference type="Proteomes" id="UP001175227"/>
    </source>
</evidence>
<feature type="compositionally biased region" description="Polar residues" evidence="1">
    <location>
        <begin position="147"/>
        <end position="163"/>
    </location>
</feature>
<evidence type="ECO:0000256" key="1">
    <source>
        <dbReference type="SAM" id="MobiDB-lite"/>
    </source>
</evidence>
<dbReference type="PROSITE" id="PS00028">
    <property type="entry name" value="ZINC_FINGER_C2H2_1"/>
    <property type="match status" value="1"/>
</dbReference>
<organism evidence="3 4">
    <name type="scientific">Armillaria novae-zelandiae</name>
    <dbReference type="NCBI Taxonomy" id="153914"/>
    <lineage>
        <taxon>Eukaryota</taxon>
        <taxon>Fungi</taxon>
        <taxon>Dikarya</taxon>
        <taxon>Basidiomycota</taxon>
        <taxon>Agaricomycotina</taxon>
        <taxon>Agaricomycetes</taxon>
        <taxon>Agaricomycetidae</taxon>
        <taxon>Agaricales</taxon>
        <taxon>Marasmiineae</taxon>
        <taxon>Physalacriaceae</taxon>
        <taxon>Armillaria</taxon>
    </lineage>
</organism>